<dbReference type="AlphaFoldDB" id="A0A8J2FPQ7"/>
<organism evidence="1 2">
    <name type="scientific">Candidatus Methylacidithermus pantelleriae</name>
    <dbReference type="NCBI Taxonomy" id="2744239"/>
    <lineage>
        <taxon>Bacteria</taxon>
        <taxon>Pseudomonadati</taxon>
        <taxon>Verrucomicrobiota</taxon>
        <taxon>Methylacidiphilae</taxon>
        <taxon>Methylacidiphilales</taxon>
        <taxon>Methylacidiphilaceae</taxon>
        <taxon>Candidatus Methylacidithermus</taxon>
    </lineage>
</organism>
<gene>
    <name evidence="1" type="ORF">MPNT_70057</name>
</gene>
<name>A0A8J2FPQ7_9BACT</name>
<dbReference type="GO" id="GO:0009116">
    <property type="term" value="P:nucleoside metabolic process"/>
    <property type="evidence" value="ECO:0007669"/>
    <property type="project" value="InterPro"/>
</dbReference>
<dbReference type="SUPFAM" id="SSF53167">
    <property type="entry name" value="Purine and uridine phosphorylases"/>
    <property type="match status" value="1"/>
</dbReference>
<evidence type="ECO:0000313" key="2">
    <source>
        <dbReference type="Proteomes" id="UP000663859"/>
    </source>
</evidence>
<dbReference type="GO" id="GO:0003824">
    <property type="term" value="F:catalytic activity"/>
    <property type="evidence" value="ECO:0007669"/>
    <property type="project" value="InterPro"/>
</dbReference>
<dbReference type="RefSeq" id="WP_174582529.1">
    <property type="nucleotide sequence ID" value="NZ_CAJNOB010000067.1"/>
</dbReference>
<sequence length="248" mass="26831">MIGVLFPLEHEAGEFLRKVKALPNRHSRLILWQVPSSAFPVPLWVGILGMGKQCQASARDFFASFHPSTTILAGYAGALVRGLNVGELYAVENFSTFLPPDPVLKACGIKLARGTMADDIIATPQAREALAHSSGAEVVDMESQLVWEEAQQAGCKLCVLRVVSDPFERVLPVKALYKAFGKRGASELERAITLAAHFGRNPSEFLPFLGFVRDLMRARRALTRGLMALIGSLAPALACQVAANETSS</sequence>
<dbReference type="EMBL" id="CAJNOB010000067">
    <property type="protein sequence ID" value="CAF0704522.1"/>
    <property type="molecule type" value="Genomic_DNA"/>
</dbReference>
<accession>A0A8J2FPQ7</accession>
<comment type="caution">
    <text evidence="1">The sequence shown here is derived from an EMBL/GenBank/DDBJ whole genome shotgun (WGS) entry which is preliminary data.</text>
</comment>
<evidence type="ECO:0000313" key="1">
    <source>
        <dbReference type="EMBL" id="CAF0704522.1"/>
    </source>
</evidence>
<proteinExistence type="predicted"/>
<reference evidence="1" key="1">
    <citation type="submission" date="2021-02" db="EMBL/GenBank/DDBJ databases">
        <authorList>
            <person name="Cremers G."/>
            <person name="Picone N."/>
        </authorList>
    </citation>
    <scope>NUCLEOTIDE SEQUENCE</scope>
    <source>
        <strain evidence="1">PQ17</strain>
    </source>
</reference>
<dbReference type="InterPro" id="IPR035994">
    <property type="entry name" value="Nucleoside_phosphorylase_sf"/>
</dbReference>
<dbReference type="Proteomes" id="UP000663859">
    <property type="component" value="Unassembled WGS sequence"/>
</dbReference>
<dbReference type="Gene3D" id="3.40.50.1580">
    <property type="entry name" value="Nucleoside phosphorylase domain"/>
    <property type="match status" value="1"/>
</dbReference>
<protein>
    <submittedName>
        <fullName evidence="1">Putative Nucleoside phosphorylase</fullName>
    </submittedName>
</protein>
<keyword evidence="2" id="KW-1185">Reference proteome</keyword>